<evidence type="ECO:0000256" key="1">
    <source>
        <dbReference type="SAM" id="MobiDB-lite"/>
    </source>
</evidence>
<name>A0A1H9TCK4_9CORY</name>
<dbReference type="Pfam" id="PF13749">
    <property type="entry name" value="HATPase_c_4"/>
    <property type="match status" value="1"/>
</dbReference>
<dbReference type="PANTHER" id="PTHR30595">
    <property type="entry name" value="GLPR-RELATED TRANSCRIPTIONAL REPRESSOR"/>
    <property type="match status" value="1"/>
</dbReference>
<feature type="region of interest" description="Disordered" evidence="1">
    <location>
        <begin position="218"/>
        <end position="243"/>
    </location>
</feature>
<keyword evidence="2" id="KW-0378">Hydrolase</keyword>
<dbReference type="PANTHER" id="PTHR30595:SF6">
    <property type="entry name" value="SCHLAFEN ALBA-2 DOMAIN-CONTAINING PROTEIN"/>
    <property type="match status" value="1"/>
</dbReference>
<reference evidence="3" key="1">
    <citation type="submission" date="2016-10" db="EMBL/GenBank/DDBJ databases">
        <authorList>
            <person name="Varghese N."/>
            <person name="Submissions S."/>
        </authorList>
    </citation>
    <scope>NUCLEOTIDE SEQUENCE [LARGE SCALE GENOMIC DNA]</scope>
    <source>
        <strain evidence="3">DSM 20524</strain>
    </source>
</reference>
<dbReference type="RefSeq" id="WP_092258244.1">
    <property type="nucleotide sequence ID" value="NZ_CP047199.1"/>
</dbReference>
<dbReference type="InterPro" id="IPR038475">
    <property type="entry name" value="RecG_C_sf"/>
</dbReference>
<accession>A0A1H9TCK4</accession>
<keyword evidence="2" id="KW-0547">Nucleotide-binding</keyword>
<protein>
    <submittedName>
        <fullName evidence="2">Putative ATP-dependent DNA helicase recG C-terminal</fullName>
    </submittedName>
</protein>
<sequence>MQPIPGSTIDDLDQQLSVDLLSRAREASPRLALVTDDDTLLRLMQVVSGSGELTLAGNYALGYYPQGPNPALAVTVAERLPENTHGNRTRDLERFEGPVPDLLHSVMAWAHTHLSRTQRMSSEGEMRDEYEIPLGAVREAVANALVHRDLGPFTLGVGQAIDIRLTPDALIISSPGGLKGLTVEALKGADLTRREVNQRLYALVRHLRTADGSRIIEGEGGGVQTQSTHQFRRSRSAFRLKRQQGPLRSKFACRRQRCAHGRQPGRSQHDL</sequence>
<dbReference type="Proteomes" id="UP000198929">
    <property type="component" value="Unassembled WGS sequence"/>
</dbReference>
<organism evidence="2 3">
    <name type="scientific">Corynebacterium cystitidis DSM 20524</name>
    <dbReference type="NCBI Taxonomy" id="1121357"/>
    <lineage>
        <taxon>Bacteria</taxon>
        <taxon>Bacillati</taxon>
        <taxon>Actinomycetota</taxon>
        <taxon>Actinomycetes</taxon>
        <taxon>Mycobacteriales</taxon>
        <taxon>Corynebacteriaceae</taxon>
        <taxon>Corynebacterium</taxon>
    </lineage>
</organism>
<dbReference type="AlphaFoldDB" id="A0A1H9TCK4"/>
<evidence type="ECO:0000313" key="3">
    <source>
        <dbReference type="Proteomes" id="UP000198929"/>
    </source>
</evidence>
<dbReference type="STRING" id="1121357.SAMN05661109_01409"/>
<keyword evidence="2" id="KW-0347">Helicase</keyword>
<keyword evidence="2" id="KW-0067">ATP-binding</keyword>
<dbReference type="EMBL" id="FOGQ01000005">
    <property type="protein sequence ID" value="SER94757.1"/>
    <property type="molecule type" value="Genomic_DNA"/>
</dbReference>
<keyword evidence="3" id="KW-1185">Reference proteome</keyword>
<feature type="compositionally biased region" description="Basic residues" evidence="1">
    <location>
        <begin position="230"/>
        <end position="242"/>
    </location>
</feature>
<dbReference type="Gene3D" id="3.30.565.60">
    <property type="match status" value="1"/>
</dbReference>
<gene>
    <name evidence="2" type="ORF">SAMN05661109_01409</name>
</gene>
<dbReference type="GO" id="GO:0004386">
    <property type="term" value="F:helicase activity"/>
    <property type="evidence" value="ECO:0007669"/>
    <property type="project" value="UniProtKB-KW"/>
</dbReference>
<proteinExistence type="predicted"/>
<evidence type="ECO:0000313" key="2">
    <source>
        <dbReference type="EMBL" id="SER94757.1"/>
    </source>
</evidence>